<dbReference type="EMBL" id="VUJU01002251">
    <property type="protein sequence ID" value="KAF0761973.1"/>
    <property type="molecule type" value="Genomic_DNA"/>
</dbReference>
<feature type="repeat" description="ANK" evidence="7">
    <location>
        <begin position="355"/>
        <end position="387"/>
    </location>
</feature>
<dbReference type="Gene3D" id="3.40.1090.10">
    <property type="entry name" value="Cytosolic phospholipase A2 catalytic domain"/>
    <property type="match status" value="1"/>
</dbReference>
<evidence type="ECO:0000256" key="1">
    <source>
        <dbReference type="ARBA" id="ARBA00013278"/>
    </source>
</evidence>
<name>A0A6G0YVW6_APHCR</name>
<dbReference type="GO" id="GO:0052816">
    <property type="term" value="F:long-chain fatty acyl-CoA hydrolase activity"/>
    <property type="evidence" value="ECO:0007669"/>
    <property type="project" value="TreeGrafter"/>
</dbReference>
<feature type="short sequence motif" description="GXSXG" evidence="8">
    <location>
        <begin position="516"/>
        <end position="520"/>
    </location>
</feature>
<evidence type="ECO:0000256" key="7">
    <source>
        <dbReference type="PROSITE-ProRule" id="PRU00023"/>
    </source>
</evidence>
<evidence type="ECO:0000256" key="3">
    <source>
        <dbReference type="ARBA" id="ARBA00022801"/>
    </source>
</evidence>
<keyword evidence="4 7" id="KW-0040">ANK repeat</keyword>
<dbReference type="PROSITE" id="PS51635">
    <property type="entry name" value="PNPLA"/>
    <property type="match status" value="1"/>
</dbReference>
<dbReference type="InterPro" id="IPR016035">
    <property type="entry name" value="Acyl_Trfase/lysoPLipase"/>
</dbReference>
<comment type="caution">
    <text evidence="10">The sequence shown here is derived from an EMBL/GenBank/DDBJ whole genome shotgun (WGS) entry which is preliminary data.</text>
</comment>
<comment type="catalytic activity">
    <reaction evidence="6">
        <text>a 1,2-diacyl-sn-glycero-3-phosphocholine + H2O = a 1-acyl-sn-glycero-3-phosphocholine + a fatty acid + H(+)</text>
        <dbReference type="Rhea" id="RHEA:15801"/>
        <dbReference type="ChEBI" id="CHEBI:15377"/>
        <dbReference type="ChEBI" id="CHEBI:15378"/>
        <dbReference type="ChEBI" id="CHEBI:28868"/>
        <dbReference type="ChEBI" id="CHEBI:57643"/>
        <dbReference type="ChEBI" id="CHEBI:58168"/>
        <dbReference type="EC" id="3.1.1.4"/>
    </reaction>
    <physiologicalReaction direction="left-to-right" evidence="6">
        <dbReference type="Rhea" id="RHEA:15802"/>
    </physiologicalReaction>
</comment>
<dbReference type="Gene3D" id="1.25.40.20">
    <property type="entry name" value="Ankyrin repeat-containing domain"/>
    <property type="match status" value="2"/>
</dbReference>
<keyword evidence="5 8" id="KW-0443">Lipid metabolism</keyword>
<feature type="active site" description="Proton acceptor" evidence="8">
    <location>
        <position position="673"/>
    </location>
</feature>
<keyword evidence="3 8" id="KW-0378">Hydrolase</keyword>
<dbReference type="SUPFAM" id="SSF48403">
    <property type="entry name" value="Ankyrin repeat"/>
    <property type="match status" value="1"/>
</dbReference>
<dbReference type="InterPro" id="IPR036770">
    <property type="entry name" value="Ankyrin_rpt-contain_sf"/>
</dbReference>
<feature type="short sequence motif" description="DGA/G" evidence="8">
    <location>
        <begin position="673"/>
        <end position="675"/>
    </location>
</feature>
<feature type="repeat" description="ANK" evidence="7">
    <location>
        <begin position="227"/>
        <end position="259"/>
    </location>
</feature>
<sequence length="825" mass="91923">MISVLAKHLLTIMSWLNSLKEFFTPDKNPNKVIEVKSEKYSNRNVHCRHDPIILYAVDNNNVSEIVLHLSRAESLTTSYSLYRGSSIEDSEIRFCILKDKLPEILSISKDCYCLSVIQNLCDTLVEHPTWNIAHLVVRLAMLDILSNPNVVMYLNTPDVESGISSLQLAIYDNSLAVVKALIALDVSLDHLDNEANSVFHYAAKSSSDIILVLSKVSTKCLNYRNINGFTPLHLACQADKPECVKELLVCGADVNIPAGVPVTNVTENKLPGIVKEYLQDNHKKLFVEDMKFGGTPLHWSSSREVIDSLIANNCDMNALNFDKRTALHIMVLRNRFDCVMGLLCNGANTNIPDQEGNTPLHLAVKSNLVPVIHALIAFEADIDYINNKGVSSRHIAATNYGPDKISDKIVYILHAVGAKRCPNVALDTECANGCAWDKEYNGLPPQRPISMPVRCIVTAMEELMDERIDINRNHKGGRVLCLDGGGIRGLVLITILLHIENATKVPIIHCFDWLAGTSTGGILALGLACGNGINELDKPLVVHYVNFIGIHNLRKSLHECLCLYFRLKQLVFQGSKPYQSEVLENMLQETLGVNTYMSDIKHPKILVTGLLADRKPVDLHIFRNYTSPSDMINLDHPCDYPPPPPPHEQLAWKAARASGAAPSYFRMFGRFLDGGLISNNPTLDTLTEIEEYNLALYKTNRADEIVDPSLVVSVGTGSIPVTEVKNLDIFKPSSVSDSLRLVFGFSALGLLLIDQATQSDGRVVDRARSLCYKTKTEFFRFCPQLSEDIAMDEKDDIKLVKILWETKVDMVRNNDKVWKLAQLLK</sequence>
<dbReference type="Pfam" id="PF12796">
    <property type="entry name" value="Ank_2"/>
    <property type="match status" value="2"/>
</dbReference>
<evidence type="ECO:0000256" key="2">
    <source>
        <dbReference type="ARBA" id="ARBA00022737"/>
    </source>
</evidence>
<dbReference type="GO" id="GO:0005739">
    <property type="term" value="C:mitochondrion"/>
    <property type="evidence" value="ECO:0007669"/>
    <property type="project" value="TreeGrafter"/>
</dbReference>
<dbReference type="OrthoDB" id="10021675at2759"/>
<dbReference type="Pfam" id="PF01734">
    <property type="entry name" value="Patatin"/>
    <property type="match status" value="1"/>
</dbReference>
<dbReference type="GO" id="GO:0047499">
    <property type="term" value="F:calcium-independent phospholipase A2 activity"/>
    <property type="evidence" value="ECO:0007669"/>
    <property type="project" value="InterPro"/>
</dbReference>
<evidence type="ECO:0000256" key="4">
    <source>
        <dbReference type="ARBA" id="ARBA00023043"/>
    </source>
</evidence>
<dbReference type="PANTHER" id="PTHR24139">
    <property type="entry name" value="CALCIUM-INDEPENDENT PHOSPHOLIPASE A2"/>
    <property type="match status" value="1"/>
</dbReference>
<evidence type="ECO:0000256" key="8">
    <source>
        <dbReference type="PROSITE-ProRule" id="PRU01161"/>
    </source>
</evidence>
<keyword evidence="8" id="KW-0442">Lipid degradation</keyword>
<feature type="domain" description="PNPLA" evidence="9">
    <location>
        <begin position="480"/>
        <end position="686"/>
    </location>
</feature>
<feature type="short sequence motif" description="GXGXXG" evidence="8">
    <location>
        <begin position="484"/>
        <end position="489"/>
    </location>
</feature>
<dbReference type="SMART" id="SM00248">
    <property type="entry name" value="ANK"/>
    <property type="match status" value="5"/>
</dbReference>
<keyword evidence="2" id="KW-0677">Repeat</keyword>
<dbReference type="EC" id="3.1.1.4" evidence="1"/>
<evidence type="ECO:0000313" key="11">
    <source>
        <dbReference type="Proteomes" id="UP000478052"/>
    </source>
</evidence>
<feature type="active site" description="Nucleophile" evidence="8">
    <location>
        <position position="518"/>
    </location>
</feature>
<dbReference type="GO" id="GO:2000304">
    <property type="term" value="P:positive regulation of ceramide biosynthetic process"/>
    <property type="evidence" value="ECO:0007669"/>
    <property type="project" value="TreeGrafter"/>
</dbReference>
<evidence type="ECO:0000256" key="6">
    <source>
        <dbReference type="ARBA" id="ARBA00023422"/>
    </source>
</evidence>
<protein>
    <recommendedName>
        <fullName evidence="1">phospholipase A2</fullName>
        <ecNumber evidence="1">3.1.1.4</ecNumber>
    </recommendedName>
</protein>
<dbReference type="PANTHER" id="PTHR24139:SF34">
    <property type="entry name" value="85_88 KDA CALCIUM-INDEPENDENT PHOSPHOLIPASE A2"/>
    <property type="match status" value="1"/>
</dbReference>
<dbReference type="GO" id="GO:0016042">
    <property type="term" value="P:lipid catabolic process"/>
    <property type="evidence" value="ECO:0007669"/>
    <property type="project" value="UniProtKB-UniRule"/>
</dbReference>
<dbReference type="Pfam" id="PF00023">
    <property type="entry name" value="Ank"/>
    <property type="match status" value="1"/>
</dbReference>
<proteinExistence type="predicted"/>
<organism evidence="10 11">
    <name type="scientific">Aphis craccivora</name>
    <name type="common">Cowpea aphid</name>
    <dbReference type="NCBI Taxonomy" id="307492"/>
    <lineage>
        <taxon>Eukaryota</taxon>
        <taxon>Metazoa</taxon>
        <taxon>Ecdysozoa</taxon>
        <taxon>Arthropoda</taxon>
        <taxon>Hexapoda</taxon>
        <taxon>Insecta</taxon>
        <taxon>Pterygota</taxon>
        <taxon>Neoptera</taxon>
        <taxon>Paraneoptera</taxon>
        <taxon>Hemiptera</taxon>
        <taxon>Sternorrhyncha</taxon>
        <taxon>Aphidomorpha</taxon>
        <taxon>Aphidoidea</taxon>
        <taxon>Aphididae</taxon>
        <taxon>Aphidini</taxon>
        <taxon>Aphis</taxon>
        <taxon>Aphis</taxon>
    </lineage>
</organism>
<evidence type="ECO:0000313" key="10">
    <source>
        <dbReference type="EMBL" id="KAF0761973.1"/>
    </source>
</evidence>
<dbReference type="PROSITE" id="PS50297">
    <property type="entry name" value="ANK_REP_REGION"/>
    <property type="match status" value="2"/>
</dbReference>
<dbReference type="AlphaFoldDB" id="A0A6G0YVW6"/>
<evidence type="ECO:0000256" key="5">
    <source>
        <dbReference type="ARBA" id="ARBA00023098"/>
    </source>
</evidence>
<dbReference type="PROSITE" id="PS50088">
    <property type="entry name" value="ANK_REPEAT"/>
    <property type="match status" value="3"/>
</dbReference>
<keyword evidence="11" id="KW-1185">Reference proteome</keyword>
<dbReference type="InterPro" id="IPR002641">
    <property type="entry name" value="PNPLA_dom"/>
</dbReference>
<dbReference type="Proteomes" id="UP000478052">
    <property type="component" value="Unassembled WGS sequence"/>
</dbReference>
<dbReference type="SUPFAM" id="SSF52151">
    <property type="entry name" value="FabD/lysophospholipase-like"/>
    <property type="match status" value="1"/>
</dbReference>
<evidence type="ECO:0000259" key="9">
    <source>
        <dbReference type="PROSITE" id="PS51635"/>
    </source>
</evidence>
<feature type="repeat" description="ANK" evidence="7">
    <location>
        <begin position="322"/>
        <end position="354"/>
    </location>
</feature>
<accession>A0A6G0YVW6</accession>
<dbReference type="InterPro" id="IPR002110">
    <property type="entry name" value="Ankyrin_rpt"/>
</dbReference>
<gene>
    <name evidence="10" type="ORF">FWK35_00013023</name>
</gene>
<reference evidence="10 11" key="1">
    <citation type="submission" date="2019-08" db="EMBL/GenBank/DDBJ databases">
        <title>Whole genome of Aphis craccivora.</title>
        <authorList>
            <person name="Voronova N.V."/>
            <person name="Shulinski R.S."/>
            <person name="Bandarenka Y.V."/>
            <person name="Zhorov D.G."/>
            <person name="Warner D."/>
        </authorList>
    </citation>
    <scope>NUCLEOTIDE SEQUENCE [LARGE SCALE GENOMIC DNA]</scope>
    <source>
        <strain evidence="10">180601</strain>
        <tissue evidence="10">Whole Body</tissue>
    </source>
</reference>
<dbReference type="InterPro" id="IPR047148">
    <property type="entry name" value="PLPL9"/>
</dbReference>